<gene>
    <name evidence="4" type="ORF">GO499_09545</name>
</gene>
<dbReference type="InterPro" id="IPR001509">
    <property type="entry name" value="Epimerase_deHydtase"/>
</dbReference>
<dbReference type="PANTHER" id="PTHR43000">
    <property type="entry name" value="DTDP-D-GLUCOSE 4,6-DEHYDRATASE-RELATED"/>
    <property type="match status" value="1"/>
</dbReference>
<dbReference type="KEGG" id="amaq:GO499_09545"/>
<name>A0A6P1T286_9RHOB</name>
<sequence length="284" mass="31051">MKGLRSIAVTGAAGRIGRAICNEARRNDIHVVGIDAIPCDGIVKADVRDTNQLSRLFEGAECVFHCAGLHAPHVGLQSEDTFKSINIDGTASVLRAAETAGTDRFVLTSTTAVYGGGAANDEPARWIDETCPSLPRTIYHSTKLEAEALVIAATGQHLTASIVRLGRCFPEPARLMAIYRLSRGINERDSGRAHLHAAMATGVDPMPMIATARTPFQRGDEPRLTHSLRALLEERCPYFVETFDRLGWVLPDRIDRVYDSSRAQNQWNWAPLHGFASSMKESTT</sequence>
<reference evidence="4 5" key="1">
    <citation type="submission" date="2019-12" db="EMBL/GenBank/DDBJ databases">
        <title>Complete genome sequence of Algicella marina strain 9Alg 56(T) isolated from the red alga Tichocarpus crinitus.</title>
        <authorList>
            <person name="Kim S.-G."/>
            <person name="Nedashkovskaya O.I."/>
        </authorList>
    </citation>
    <scope>NUCLEOTIDE SEQUENCE [LARGE SCALE GENOMIC DNA]</scope>
    <source>
        <strain evidence="4 5">9Alg 56</strain>
    </source>
</reference>
<evidence type="ECO:0000256" key="2">
    <source>
        <dbReference type="ARBA" id="ARBA00007637"/>
    </source>
</evidence>
<dbReference type="InterPro" id="IPR036291">
    <property type="entry name" value="NAD(P)-bd_dom_sf"/>
</dbReference>
<comment type="similarity">
    <text evidence="2">Belongs to the NAD(P)-dependent epimerase/dehydratase family.</text>
</comment>
<evidence type="ECO:0000256" key="1">
    <source>
        <dbReference type="ARBA" id="ARBA00005125"/>
    </source>
</evidence>
<evidence type="ECO:0000259" key="3">
    <source>
        <dbReference type="Pfam" id="PF01370"/>
    </source>
</evidence>
<dbReference type="Pfam" id="PF01370">
    <property type="entry name" value="Epimerase"/>
    <property type="match status" value="1"/>
</dbReference>
<dbReference type="Gene3D" id="3.40.50.720">
    <property type="entry name" value="NAD(P)-binding Rossmann-like Domain"/>
    <property type="match status" value="1"/>
</dbReference>
<evidence type="ECO:0000313" key="4">
    <source>
        <dbReference type="EMBL" id="QHQ35419.1"/>
    </source>
</evidence>
<keyword evidence="5" id="KW-1185">Reference proteome</keyword>
<dbReference type="Proteomes" id="UP000464495">
    <property type="component" value="Chromosome"/>
</dbReference>
<organism evidence="4 5">
    <name type="scientific">Algicella marina</name>
    <dbReference type="NCBI Taxonomy" id="2683284"/>
    <lineage>
        <taxon>Bacteria</taxon>
        <taxon>Pseudomonadati</taxon>
        <taxon>Pseudomonadota</taxon>
        <taxon>Alphaproteobacteria</taxon>
        <taxon>Rhodobacterales</taxon>
        <taxon>Paracoccaceae</taxon>
        <taxon>Algicella</taxon>
    </lineage>
</organism>
<dbReference type="AlphaFoldDB" id="A0A6P1T286"/>
<protein>
    <submittedName>
        <fullName evidence="4">NAD-dependent epimerase/dehydratase family protein</fullName>
    </submittedName>
</protein>
<comment type="pathway">
    <text evidence="1">Bacterial outer membrane biogenesis; LPS O-antigen biosynthesis.</text>
</comment>
<dbReference type="SUPFAM" id="SSF51735">
    <property type="entry name" value="NAD(P)-binding Rossmann-fold domains"/>
    <property type="match status" value="1"/>
</dbReference>
<dbReference type="EMBL" id="CP046620">
    <property type="protein sequence ID" value="QHQ35419.1"/>
    <property type="molecule type" value="Genomic_DNA"/>
</dbReference>
<proteinExistence type="inferred from homology"/>
<feature type="domain" description="NAD-dependent epimerase/dehydratase" evidence="3">
    <location>
        <begin position="7"/>
        <end position="167"/>
    </location>
</feature>
<accession>A0A6P1T286</accession>
<evidence type="ECO:0000313" key="5">
    <source>
        <dbReference type="Proteomes" id="UP000464495"/>
    </source>
</evidence>
<dbReference type="RefSeq" id="WP_161861980.1">
    <property type="nucleotide sequence ID" value="NZ_CP046620.1"/>
</dbReference>